<accession>A0ABP9DPR6</accession>
<name>A0ABP9DPR6_9GAMM</name>
<dbReference type="SUPFAM" id="SSF54637">
    <property type="entry name" value="Thioesterase/thiol ester dehydrase-isomerase"/>
    <property type="match status" value="1"/>
</dbReference>
<keyword evidence="3" id="KW-1185">Reference proteome</keyword>
<dbReference type="Gene3D" id="3.10.129.10">
    <property type="entry name" value="Hotdog Thioesterase"/>
    <property type="match status" value="1"/>
</dbReference>
<dbReference type="Proteomes" id="UP001501323">
    <property type="component" value="Unassembled WGS sequence"/>
</dbReference>
<organism evidence="2 3">
    <name type="scientific">Luteimonas vadosa</name>
    <dbReference type="NCBI Taxonomy" id="1165507"/>
    <lineage>
        <taxon>Bacteria</taxon>
        <taxon>Pseudomonadati</taxon>
        <taxon>Pseudomonadota</taxon>
        <taxon>Gammaproteobacteria</taxon>
        <taxon>Lysobacterales</taxon>
        <taxon>Lysobacteraceae</taxon>
        <taxon>Luteimonas</taxon>
    </lineage>
</organism>
<proteinExistence type="predicted"/>
<protein>
    <recommendedName>
        <fullName evidence="1">ApeI dehydratase-like domain-containing protein</fullName>
    </recommendedName>
</protein>
<dbReference type="InterPro" id="IPR054545">
    <property type="entry name" value="ApeI-like"/>
</dbReference>
<sequence>MERGQAQGMTFQVQGDHPCLPGHFPGRPLVPGVVILDHVIEAIERQHGPFEAGLRLPQVKFMQPLLPGETASVHIDALDGARWRFRVCRGDRLLASGEVCA</sequence>
<evidence type="ECO:0000313" key="2">
    <source>
        <dbReference type="EMBL" id="GAA4856013.1"/>
    </source>
</evidence>
<dbReference type="InterPro" id="IPR029069">
    <property type="entry name" value="HotDog_dom_sf"/>
</dbReference>
<feature type="domain" description="ApeI dehydratase-like" evidence="1">
    <location>
        <begin position="7"/>
        <end position="97"/>
    </location>
</feature>
<evidence type="ECO:0000313" key="3">
    <source>
        <dbReference type="Proteomes" id="UP001501323"/>
    </source>
</evidence>
<gene>
    <name evidence="2" type="ORF">GCM10023332_04550</name>
</gene>
<comment type="caution">
    <text evidence="2">The sequence shown here is derived from an EMBL/GenBank/DDBJ whole genome shotgun (WGS) entry which is preliminary data.</text>
</comment>
<evidence type="ECO:0000259" key="1">
    <source>
        <dbReference type="Pfam" id="PF22818"/>
    </source>
</evidence>
<dbReference type="Pfam" id="PF22818">
    <property type="entry name" value="ApeI-like"/>
    <property type="match status" value="1"/>
</dbReference>
<dbReference type="EMBL" id="BAABJY010000001">
    <property type="protein sequence ID" value="GAA4856013.1"/>
    <property type="molecule type" value="Genomic_DNA"/>
</dbReference>
<reference evidence="3" key="1">
    <citation type="journal article" date="2019" name="Int. J. Syst. Evol. Microbiol.">
        <title>The Global Catalogue of Microorganisms (GCM) 10K type strain sequencing project: providing services to taxonomists for standard genome sequencing and annotation.</title>
        <authorList>
            <consortium name="The Broad Institute Genomics Platform"/>
            <consortium name="The Broad Institute Genome Sequencing Center for Infectious Disease"/>
            <person name="Wu L."/>
            <person name="Ma J."/>
        </authorList>
    </citation>
    <scope>NUCLEOTIDE SEQUENCE [LARGE SCALE GENOMIC DNA]</scope>
    <source>
        <strain evidence="3">JCM 18392</strain>
    </source>
</reference>